<dbReference type="EMBL" id="RBWU01000007">
    <property type="protein sequence ID" value="RKS68656.1"/>
    <property type="molecule type" value="Genomic_DNA"/>
</dbReference>
<evidence type="ECO:0000256" key="1">
    <source>
        <dbReference type="ARBA" id="ARBA00010617"/>
    </source>
</evidence>
<dbReference type="GO" id="GO:0005506">
    <property type="term" value="F:iron ion binding"/>
    <property type="evidence" value="ECO:0007669"/>
    <property type="project" value="InterPro"/>
</dbReference>
<evidence type="ECO:0000256" key="6">
    <source>
        <dbReference type="ARBA" id="ARBA00023033"/>
    </source>
</evidence>
<dbReference type="CDD" id="cd11033">
    <property type="entry name" value="CYP142-like"/>
    <property type="match status" value="1"/>
</dbReference>
<keyword evidence="5" id="KW-0408">Iron</keyword>
<dbReference type="GO" id="GO:0008395">
    <property type="term" value="F:steroid hydroxylase activity"/>
    <property type="evidence" value="ECO:0007669"/>
    <property type="project" value="TreeGrafter"/>
</dbReference>
<protein>
    <submittedName>
        <fullName evidence="7">Cytochrome P450</fullName>
    </submittedName>
</protein>
<evidence type="ECO:0000313" key="8">
    <source>
        <dbReference type="Proteomes" id="UP000274601"/>
    </source>
</evidence>
<evidence type="ECO:0000313" key="7">
    <source>
        <dbReference type="EMBL" id="RKS68656.1"/>
    </source>
</evidence>
<dbReference type="OrthoDB" id="3203662at2"/>
<dbReference type="InterPro" id="IPR036396">
    <property type="entry name" value="Cyt_P450_sf"/>
</dbReference>
<evidence type="ECO:0000256" key="3">
    <source>
        <dbReference type="ARBA" id="ARBA00022723"/>
    </source>
</evidence>
<evidence type="ECO:0000256" key="2">
    <source>
        <dbReference type="ARBA" id="ARBA00022617"/>
    </source>
</evidence>
<keyword evidence="3" id="KW-0479">Metal-binding</keyword>
<dbReference type="FunFam" id="1.10.630.10:FF:000018">
    <property type="entry name" value="Cytochrome P450 monooxygenase"/>
    <property type="match status" value="1"/>
</dbReference>
<name>A0A495QAZ1_9ACTN</name>
<evidence type="ECO:0000256" key="4">
    <source>
        <dbReference type="ARBA" id="ARBA00023002"/>
    </source>
</evidence>
<dbReference type="PANTHER" id="PTHR46696:SF4">
    <property type="entry name" value="BIOTIN BIOSYNTHESIS CYTOCHROME P450"/>
    <property type="match status" value="1"/>
</dbReference>
<dbReference type="GO" id="GO:0036199">
    <property type="term" value="F:cholest-4-en-3-one 26-monooxygenase activity"/>
    <property type="evidence" value="ECO:0007669"/>
    <property type="project" value="TreeGrafter"/>
</dbReference>
<gene>
    <name evidence="7" type="ORF">BZB76_5777</name>
</gene>
<dbReference type="SUPFAM" id="SSF48264">
    <property type="entry name" value="Cytochrome P450"/>
    <property type="match status" value="1"/>
</dbReference>
<dbReference type="Gene3D" id="1.10.630.10">
    <property type="entry name" value="Cytochrome P450"/>
    <property type="match status" value="1"/>
</dbReference>
<evidence type="ECO:0000256" key="5">
    <source>
        <dbReference type="ARBA" id="ARBA00023004"/>
    </source>
</evidence>
<dbReference type="InterPro" id="IPR001128">
    <property type="entry name" value="Cyt_P450"/>
</dbReference>
<sequence>MLKVDDINLTDWEFWRSPHDHRHEAFKALREHPELVLFEEPDVVFVPQGPGYYAVTRHADLLEASRRPLDFCSGKGATSIWDMPGDLHEYFGSMISMDDPRHAKIRRIVSRAFSPRMIQRFQDQVETVAAEIIDRVIAGDGTGDFVSDIAARLPLKIICDMMGIAPEHYQTVFDSTNTILAGNDSEFIPSDDPEQMGLALLGAGETLKGLVEELGRQRRADPTDDLTSALVNANIDGESLTDQELGSFFILLVVAGNETTRNAIAHGLDLFTRHPDQRALLTDDFEARMPGAVEEIVRYVSPVIWMRRTATRDTMLNEHEIKEGDKLLLYYWSANRDESVFTDPERFDILRDPNPHVGFGGPGPHFCLGAHLARREITVAFRELFRRTPGIRATGEPDRLESSFLNGIKRLPYTF</sequence>
<keyword evidence="6" id="KW-0503">Monooxygenase</keyword>
<reference evidence="7 8" key="1">
    <citation type="submission" date="2018-10" db="EMBL/GenBank/DDBJ databases">
        <title>Genomic Encyclopedia of Archaeal and Bacterial Type Strains, Phase II (KMG-II): from individual species to whole genera.</title>
        <authorList>
            <person name="Goeker M."/>
        </authorList>
    </citation>
    <scope>NUCLEOTIDE SEQUENCE [LARGE SCALE GENOMIC DNA]</scope>
    <source>
        <strain evidence="7 8">DSM 43383</strain>
    </source>
</reference>
<dbReference type="PANTHER" id="PTHR46696">
    <property type="entry name" value="P450, PUTATIVE (EUROFUNG)-RELATED"/>
    <property type="match status" value="1"/>
</dbReference>
<dbReference type="Proteomes" id="UP000274601">
    <property type="component" value="Unassembled WGS sequence"/>
</dbReference>
<comment type="similarity">
    <text evidence="1">Belongs to the cytochrome P450 family.</text>
</comment>
<organism evidence="7 8">
    <name type="scientific">Actinomadura pelletieri DSM 43383</name>
    <dbReference type="NCBI Taxonomy" id="1120940"/>
    <lineage>
        <taxon>Bacteria</taxon>
        <taxon>Bacillati</taxon>
        <taxon>Actinomycetota</taxon>
        <taxon>Actinomycetes</taxon>
        <taxon>Streptosporangiales</taxon>
        <taxon>Thermomonosporaceae</taxon>
        <taxon>Actinomadura</taxon>
    </lineage>
</organism>
<dbReference type="InterPro" id="IPR002397">
    <property type="entry name" value="Cyt_P450_B"/>
</dbReference>
<dbReference type="PRINTS" id="PR00359">
    <property type="entry name" value="BP450"/>
</dbReference>
<accession>A0A495QAZ1</accession>
<keyword evidence="8" id="KW-1185">Reference proteome</keyword>
<comment type="caution">
    <text evidence="7">The sequence shown here is derived from an EMBL/GenBank/DDBJ whole genome shotgun (WGS) entry which is preliminary data.</text>
</comment>
<keyword evidence="2" id="KW-0349">Heme</keyword>
<dbReference type="GO" id="GO:0020037">
    <property type="term" value="F:heme binding"/>
    <property type="evidence" value="ECO:0007669"/>
    <property type="project" value="InterPro"/>
</dbReference>
<dbReference type="AlphaFoldDB" id="A0A495QAZ1"/>
<dbReference type="GO" id="GO:0006707">
    <property type="term" value="P:cholesterol catabolic process"/>
    <property type="evidence" value="ECO:0007669"/>
    <property type="project" value="TreeGrafter"/>
</dbReference>
<dbReference type="Pfam" id="PF00067">
    <property type="entry name" value="p450"/>
    <property type="match status" value="1"/>
</dbReference>
<proteinExistence type="inferred from homology"/>
<keyword evidence="4" id="KW-0560">Oxidoreductase</keyword>